<name>A0A7C1B2E0_9BACT</name>
<comment type="caution">
    <text evidence="1">The sequence shown here is derived from an EMBL/GenBank/DDBJ whole genome shotgun (WGS) entry which is preliminary data.</text>
</comment>
<evidence type="ECO:0000313" key="1">
    <source>
        <dbReference type="EMBL" id="HDL90661.1"/>
    </source>
</evidence>
<accession>A0A7C1B2E0</accession>
<protein>
    <submittedName>
        <fullName evidence="1">DUF4177 domain-containing protein</fullName>
    </submittedName>
</protein>
<proteinExistence type="predicted"/>
<dbReference type="Proteomes" id="UP000886355">
    <property type="component" value="Unassembled WGS sequence"/>
</dbReference>
<dbReference type="Pfam" id="PF13783">
    <property type="entry name" value="DUF4177"/>
    <property type="match status" value="1"/>
</dbReference>
<reference evidence="1" key="1">
    <citation type="journal article" date="2020" name="mSystems">
        <title>Genome- and Community-Level Interaction Insights into Carbon Utilization and Element Cycling Functions of Hydrothermarchaeota in Hydrothermal Sediment.</title>
        <authorList>
            <person name="Zhou Z."/>
            <person name="Liu Y."/>
            <person name="Xu W."/>
            <person name="Pan J."/>
            <person name="Luo Z.H."/>
            <person name="Li M."/>
        </authorList>
    </citation>
    <scope>NUCLEOTIDE SEQUENCE [LARGE SCALE GENOMIC DNA]</scope>
    <source>
        <strain evidence="1">HyVt-19</strain>
    </source>
</reference>
<dbReference type="EMBL" id="DQZW01000338">
    <property type="protein sequence ID" value="HDL90661.1"/>
    <property type="molecule type" value="Genomic_DNA"/>
</dbReference>
<dbReference type="AlphaFoldDB" id="A0A7C1B2E0"/>
<dbReference type="InterPro" id="IPR025234">
    <property type="entry name" value="YjzH-like"/>
</dbReference>
<organism evidence="1">
    <name type="scientific">Thermodesulforhabdus norvegica</name>
    <dbReference type="NCBI Taxonomy" id="39841"/>
    <lineage>
        <taxon>Bacteria</taxon>
        <taxon>Pseudomonadati</taxon>
        <taxon>Thermodesulfobacteriota</taxon>
        <taxon>Syntrophobacteria</taxon>
        <taxon>Syntrophobacterales</taxon>
        <taxon>Thermodesulforhabdaceae</taxon>
        <taxon>Thermodesulforhabdus</taxon>
    </lineage>
</organism>
<sequence>MPFFEYRITLYPIEQFKEFAFFCSEDGHCSLGEIPGDQVEKLMDVLNEMGRNGWELVQIISRPSGIVALWKRSIK</sequence>
<gene>
    <name evidence="1" type="ORF">ENG14_07135</name>
</gene>